<organism evidence="2 3">
    <name type="scientific">Ilex paraguariensis</name>
    <name type="common">yerba mate</name>
    <dbReference type="NCBI Taxonomy" id="185542"/>
    <lineage>
        <taxon>Eukaryota</taxon>
        <taxon>Viridiplantae</taxon>
        <taxon>Streptophyta</taxon>
        <taxon>Embryophyta</taxon>
        <taxon>Tracheophyta</taxon>
        <taxon>Spermatophyta</taxon>
        <taxon>Magnoliopsida</taxon>
        <taxon>eudicotyledons</taxon>
        <taxon>Gunneridae</taxon>
        <taxon>Pentapetalae</taxon>
        <taxon>asterids</taxon>
        <taxon>campanulids</taxon>
        <taxon>Aquifoliales</taxon>
        <taxon>Aquifoliaceae</taxon>
        <taxon>Ilex</taxon>
    </lineage>
</organism>
<evidence type="ECO:0000256" key="1">
    <source>
        <dbReference type="SAM" id="MobiDB-lite"/>
    </source>
</evidence>
<feature type="region of interest" description="Disordered" evidence="1">
    <location>
        <begin position="207"/>
        <end position="257"/>
    </location>
</feature>
<feature type="compositionally biased region" description="Gly residues" evidence="1">
    <location>
        <begin position="247"/>
        <end position="257"/>
    </location>
</feature>
<protein>
    <submittedName>
        <fullName evidence="2">Uncharacterized protein</fullName>
    </submittedName>
</protein>
<sequence>METSTEKLGYALYLAFCRVLGCDLAIGLKHMSRDKAIMQMFQCFPSNRLVRVYFVYPDDLPEQGENNPMVSGDTDSELDSEYVEEANQTDLESTEYKNFVDDMECSMMIMWIWKFNGPVLNKQEGCKESIGHSNVNEELNPKDINSDYGSPSELDNVQAVHRIPENSEGNNVQAVQGVSQTNGEGNIIQDARRRGQPNRVRVVVRRRQPNGQEGRDRGRGIGLGKGRGNGLEIGKGGTSITERGVGLSKGRGIGLSS</sequence>
<keyword evidence="3" id="KW-1185">Reference proteome</keyword>
<name>A0ABC8TKY0_9AQUA</name>
<dbReference type="AlphaFoldDB" id="A0ABC8TKY0"/>
<proteinExistence type="predicted"/>
<gene>
    <name evidence="2" type="ORF">ILEXP_LOCUS39596</name>
</gene>
<reference evidence="2 3" key="1">
    <citation type="submission" date="2024-02" db="EMBL/GenBank/DDBJ databases">
        <authorList>
            <person name="Vignale AGUSTIN F."/>
            <person name="Sosa J E."/>
            <person name="Modenutti C."/>
        </authorList>
    </citation>
    <scope>NUCLEOTIDE SEQUENCE [LARGE SCALE GENOMIC DNA]</scope>
</reference>
<dbReference type="EMBL" id="CAUOFW020005433">
    <property type="protein sequence ID" value="CAK9170108.1"/>
    <property type="molecule type" value="Genomic_DNA"/>
</dbReference>
<accession>A0ABC8TKY0</accession>
<dbReference type="Proteomes" id="UP001642360">
    <property type="component" value="Unassembled WGS sequence"/>
</dbReference>
<feature type="compositionally biased region" description="Gly residues" evidence="1">
    <location>
        <begin position="220"/>
        <end position="237"/>
    </location>
</feature>
<comment type="caution">
    <text evidence="2">The sequence shown here is derived from an EMBL/GenBank/DDBJ whole genome shotgun (WGS) entry which is preliminary data.</text>
</comment>
<evidence type="ECO:0000313" key="3">
    <source>
        <dbReference type="Proteomes" id="UP001642360"/>
    </source>
</evidence>
<evidence type="ECO:0000313" key="2">
    <source>
        <dbReference type="EMBL" id="CAK9170108.1"/>
    </source>
</evidence>